<sequence>MWRSSIARKVIRLRAIRSQRYLHNYDPPYPSSSLPVLTHLPEGSGTTRQFPLYQPPPPGEYIPLTKETLRQLPSEESLNRQVKIRVTKKAIEGLPELTEDDLKDFYTDLVKTGTQGDIILPSLQSPEDRLKLPLSREEKEDILRHLENRLLSSDEQFPRNSIGKGTFSEGNGVENGLVQSELPKHYKIFGVLAQLAIPEESTSGSGLAGPSGTSKSPAGNAVSEIPLGLVSRKEWDVLFEEFIVRGDARGAEALLDVMTLHGVPIDQDKINDIMKVDAAAGSVEEISRLTAELANSGLEITNSHKDLYIRSLIQQSPSLPQNAISHLISAETAGQPYPQSSYHVVLQHLTQPSPNSHPNANTRSLAWDLFTNMRLSAHPTPTREVYTAMIRTCSEASQPEPERARDLWIEMIESEKIQPTREEYSAIIRALGSTKKDYLEAFDLLRQMLAKHHDAVYTPFSEDNDQLPKFSEYVPTLDTFTALLEGTKRAGDLNRARWVLTETVKLARTGYLLGSEEWRKGIDADLLSGVFMTYASWKPLVRRNIVKLKEGENEIQPSNHDIKKEEANLTAETEEAAAKLEEKWLDMNVLEELVESPSSTQSESIQNPSTSESDSALTPQSSADALREATALFHRIIDDISAQPNTDDYLPFQDVVIGPKLINSYISVHLVHSPSLSATKKAYEEAWSSVIQLTKGSVKPNGWTYLQILEKCAHGGRSGIAESDRAVGFEWGQEIWKEYIEWVGSYKAEIERIGEPSIKSRKKWLAGLGDRQIERTWRSAIRLFALHGQTSKSLSLLEEFYSLYPPEDITKAYKPLPELGLKIKLSTPSSMIEADVPPYMLFDDIRLLHQRLVKEEKWKEVNKVTFIMKSYQGYLKKRRDWRFKGVGQGREIWKNMYEQRERKRLDNHDGKKAIESGQGRHVDIDEVD</sequence>
<feature type="compositionally biased region" description="Polar residues" evidence="1">
    <location>
        <begin position="201"/>
        <end position="217"/>
    </location>
</feature>
<dbReference type="Proteomes" id="UP001329825">
    <property type="component" value="Chromosome 11"/>
</dbReference>
<dbReference type="PANTHER" id="PTHR47938">
    <property type="entry name" value="RESPIRATORY COMPLEX I CHAPERONE (CIA84), PUTATIVE (AFU_ORTHOLOGUE AFUA_2G06020)-RELATED"/>
    <property type="match status" value="1"/>
</dbReference>
<feature type="region of interest" description="Disordered" evidence="1">
    <location>
        <begin position="201"/>
        <end position="220"/>
    </location>
</feature>
<dbReference type="Gene3D" id="1.25.40.10">
    <property type="entry name" value="Tetratricopeptide repeat domain"/>
    <property type="match status" value="1"/>
</dbReference>
<evidence type="ECO:0000313" key="2">
    <source>
        <dbReference type="EMBL" id="WRT70642.1"/>
    </source>
</evidence>
<organism evidence="2 3">
    <name type="scientific">Kwoniella shivajii</name>
    <dbReference type="NCBI Taxonomy" id="564305"/>
    <lineage>
        <taxon>Eukaryota</taxon>
        <taxon>Fungi</taxon>
        <taxon>Dikarya</taxon>
        <taxon>Basidiomycota</taxon>
        <taxon>Agaricomycotina</taxon>
        <taxon>Tremellomycetes</taxon>
        <taxon>Tremellales</taxon>
        <taxon>Cryptococcaceae</taxon>
        <taxon>Kwoniella</taxon>
    </lineage>
</organism>
<proteinExistence type="predicted"/>
<dbReference type="RefSeq" id="XP_062795381.1">
    <property type="nucleotide sequence ID" value="XM_062939330.1"/>
</dbReference>
<evidence type="ECO:0000256" key="1">
    <source>
        <dbReference type="SAM" id="MobiDB-lite"/>
    </source>
</evidence>
<gene>
    <name evidence="2" type="ORF">IL334_007640</name>
</gene>
<name>A0ABZ1D980_9TREE</name>
<dbReference type="EMBL" id="CP141891">
    <property type="protein sequence ID" value="WRT70642.1"/>
    <property type="molecule type" value="Genomic_DNA"/>
</dbReference>
<evidence type="ECO:0000313" key="3">
    <source>
        <dbReference type="Proteomes" id="UP001329825"/>
    </source>
</evidence>
<dbReference type="GeneID" id="87959770"/>
<accession>A0ABZ1D980</accession>
<evidence type="ECO:0008006" key="4">
    <source>
        <dbReference type="Google" id="ProtNLM"/>
    </source>
</evidence>
<keyword evidence="3" id="KW-1185">Reference proteome</keyword>
<protein>
    <recommendedName>
        <fullName evidence="4">Pentatricopeptide repeat domain-containing protein</fullName>
    </recommendedName>
</protein>
<dbReference type="InterPro" id="IPR011990">
    <property type="entry name" value="TPR-like_helical_dom_sf"/>
</dbReference>
<feature type="region of interest" description="Disordered" evidence="1">
    <location>
        <begin position="596"/>
        <end position="621"/>
    </location>
</feature>
<reference evidence="2 3" key="1">
    <citation type="submission" date="2024-01" db="EMBL/GenBank/DDBJ databases">
        <title>Comparative genomics of Cryptococcus and Kwoniella reveals pathogenesis evolution and contrasting modes of karyotype evolution via chromosome fusion or intercentromeric recombination.</title>
        <authorList>
            <person name="Coelho M.A."/>
            <person name="David-Palma M."/>
            <person name="Shea T."/>
            <person name="Bowers K."/>
            <person name="McGinley-Smith S."/>
            <person name="Mohammad A.W."/>
            <person name="Gnirke A."/>
            <person name="Yurkov A.M."/>
            <person name="Nowrousian M."/>
            <person name="Sun S."/>
            <person name="Cuomo C.A."/>
            <person name="Heitman J."/>
        </authorList>
    </citation>
    <scope>NUCLEOTIDE SEQUENCE [LARGE SCALE GENOMIC DNA]</scope>
    <source>
        <strain evidence="2">CBS 11374</strain>
    </source>
</reference>
<feature type="region of interest" description="Disordered" evidence="1">
    <location>
        <begin position="907"/>
        <end position="928"/>
    </location>
</feature>